<dbReference type="Proteomes" id="UP000682782">
    <property type="component" value="Chromosome"/>
</dbReference>
<proteinExistence type="predicted"/>
<reference evidence="1" key="1">
    <citation type="submission" date="2021-01" db="EMBL/GenBank/DDBJ databases">
        <title>Complete genome sequence of Clostridiales bacterium R-7.</title>
        <authorList>
            <person name="Mahoney-Kurpe S.C."/>
            <person name="Palevich N."/>
            <person name="Koike S."/>
            <person name="Moon C.D."/>
            <person name="Attwood G.T."/>
        </authorList>
    </citation>
    <scope>NUCLEOTIDE SEQUENCE</scope>
    <source>
        <strain evidence="1">R-7</strain>
    </source>
</reference>
<evidence type="ECO:0000313" key="1">
    <source>
        <dbReference type="EMBL" id="QUC68022.1"/>
    </source>
</evidence>
<dbReference type="EMBL" id="CP068393">
    <property type="protein sequence ID" value="QUC68022.1"/>
    <property type="molecule type" value="Genomic_DNA"/>
</dbReference>
<gene>
    <name evidence="1" type="ORF">JYE49_04815</name>
</gene>
<organism evidence="1 2">
    <name type="scientific">Aristaeella hokkaidonensis</name>
    <dbReference type="NCBI Taxonomy" id="3046382"/>
    <lineage>
        <taxon>Bacteria</taxon>
        <taxon>Bacillati</taxon>
        <taxon>Bacillota</taxon>
        <taxon>Clostridia</taxon>
        <taxon>Eubacteriales</taxon>
        <taxon>Aristaeellaceae</taxon>
        <taxon>Aristaeella</taxon>
    </lineage>
</organism>
<name>A0AC61MY78_9FIRM</name>
<accession>A0AC61MY78</accession>
<sequence>MSKILIVEDEKKIARFLELELKHEGYDVITAFDGRSGLDTALEENPDLLILDLMLPELSGIEVCRRLRHTSDVPIIMLTAKDDVSDKVMGLDMGADDYVTKPFAIEELLARIRVALKKNRMRNVQAAPEEDHILKAGCISIDTASWQVRVKGEPVSLTKKEFDTLKYLMEHKGTAVTRDKLMNEVWGYDYFGDSNIVDVYIRYLRHKIDDQYNIKTIHTIRSVGYLFDYEEEQE</sequence>
<protein>
    <submittedName>
        <fullName evidence="1">Response regulator transcription factor</fullName>
    </submittedName>
</protein>
<keyword evidence="2" id="KW-1185">Reference proteome</keyword>
<evidence type="ECO:0000313" key="2">
    <source>
        <dbReference type="Proteomes" id="UP000682782"/>
    </source>
</evidence>